<accession>A1SW30</accession>
<comment type="pathway">
    <text evidence="2 10">Cofactor biosynthesis; biotin biosynthesis.</text>
</comment>
<feature type="modified residue" description="N6-(pyridoxal phosphate)lysine" evidence="9">
    <location>
        <position position="243"/>
    </location>
</feature>
<evidence type="ECO:0000256" key="10">
    <source>
        <dbReference type="RuleBase" id="RU003693"/>
    </source>
</evidence>
<evidence type="ECO:0000256" key="7">
    <source>
        <dbReference type="ARBA" id="ARBA00022898"/>
    </source>
</evidence>
<keyword evidence="12" id="KW-0012">Acyltransferase</keyword>
<dbReference type="Pfam" id="PF00155">
    <property type="entry name" value="Aminotran_1_2"/>
    <property type="match status" value="1"/>
</dbReference>
<evidence type="ECO:0000256" key="2">
    <source>
        <dbReference type="ARBA" id="ARBA00004746"/>
    </source>
</evidence>
<dbReference type="SUPFAM" id="SSF53383">
    <property type="entry name" value="PLP-dependent transferases"/>
    <property type="match status" value="1"/>
</dbReference>
<evidence type="ECO:0000256" key="6">
    <source>
        <dbReference type="ARBA" id="ARBA00022756"/>
    </source>
</evidence>
<dbReference type="InterPro" id="IPR015421">
    <property type="entry name" value="PyrdxlP-dep_Trfase_major"/>
</dbReference>
<comment type="catalytic activity">
    <reaction evidence="8 10">
        <text>6-carboxyhexanoyl-[ACP] + L-alanine + H(+) = (8S)-8-amino-7-oxononanoate + holo-[ACP] + CO2</text>
        <dbReference type="Rhea" id="RHEA:42288"/>
        <dbReference type="Rhea" id="RHEA-COMP:9685"/>
        <dbReference type="Rhea" id="RHEA-COMP:9955"/>
        <dbReference type="ChEBI" id="CHEBI:15378"/>
        <dbReference type="ChEBI" id="CHEBI:16526"/>
        <dbReference type="ChEBI" id="CHEBI:57972"/>
        <dbReference type="ChEBI" id="CHEBI:64479"/>
        <dbReference type="ChEBI" id="CHEBI:78846"/>
        <dbReference type="ChEBI" id="CHEBI:149468"/>
        <dbReference type="EC" id="2.3.1.47"/>
    </reaction>
</comment>
<organism evidence="12 13">
    <name type="scientific">Psychromonas ingrahamii (strain DSM 17664 / CCUG 51855 / 37)</name>
    <dbReference type="NCBI Taxonomy" id="357804"/>
    <lineage>
        <taxon>Bacteria</taxon>
        <taxon>Pseudomonadati</taxon>
        <taxon>Pseudomonadota</taxon>
        <taxon>Gammaproteobacteria</taxon>
        <taxon>Alteromonadales</taxon>
        <taxon>Psychromonadaceae</taxon>
        <taxon>Psychromonas</taxon>
    </lineage>
</organism>
<protein>
    <recommendedName>
        <fullName evidence="10">8-amino-7-ketopelargonate synthase</fullName>
        <ecNumber evidence="10">2.3.1.47</ecNumber>
    </recommendedName>
</protein>
<dbReference type="RefSeq" id="WP_011770255.1">
    <property type="nucleotide sequence ID" value="NC_008709.1"/>
</dbReference>
<dbReference type="GO" id="GO:0009102">
    <property type="term" value="P:biotin biosynthetic process"/>
    <property type="evidence" value="ECO:0007669"/>
    <property type="project" value="UniProtKB-UniRule"/>
</dbReference>
<dbReference type="InterPro" id="IPR015422">
    <property type="entry name" value="PyrdxlP-dep_Trfase_small"/>
</dbReference>
<dbReference type="EMBL" id="CP000510">
    <property type="protein sequence ID" value="ABM03695.1"/>
    <property type="molecule type" value="Genomic_DNA"/>
</dbReference>
<dbReference type="InterPro" id="IPR050087">
    <property type="entry name" value="AON_synthase_class-II"/>
</dbReference>
<dbReference type="Gene3D" id="3.40.640.10">
    <property type="entry name" value="Type I PLP-dependent aspartate aminotransferase-like (Major domain)"/>
    <property type="match status" value="1"/>
</dbReference>
<name>A1SW30_PSYIN</name>
<dbReference type="UniPathway" id="UPA00078"/>
<feature type="domain" description="Aminotransferase class I/classII large" evidence="11">
    <location>
        <begin position="39"/>
        <end position="384"/>
    </location>
</feature>
<dbReference type="InterPro" id="IPR004839">
    <property type="entry name" value="Aminotransferase_I/II_large"/>
</dbReference>
<keyword evidence="13" id="KW-1185">Reference proteome</keyword>
<dbReference type="OrthoDB" id="9807157at2"/>
<evidence type="ECO:0000259" key="11">
    <source>
        <dbReference type="Pfam" id="PF00155"/>
    </source>
</evidence>
<comment type="subunit">
    <text evidence="4 10">Homodimer.</text>
</comment>
<dbReference type="CDD" id="cd06454">
    <property type="entry name" value="KBL_like"/>
    <property type="match status" value="1"/>
</dbReference>
<evidence type="ECO:0000256" key="3">
    <source>
        <dbReference type="ARBA" id="ARBA00010008"/>
    </source>
</evidence>
<dbReference type="eggNOG" id="COG0156">
    <property type="taxonomic scope" value="Bacteria"/>
</dbReference>
<dbReference type="Gene3D" id="3.90.1150.10">
    <property type="entry name" value="Aspartate Aminotransferase, domain 1"/>
    <property type="match status" value="1"/>
</dbReference>
<dbReference type="KEGG" id="pin:Ping_1923"/>
<dbReference type="HOGENOM" id="CLU_015846_11_2_6"/>
<dbReference type="Proteomes" id="UP000000639">
    <property type="component" value="Chromosome"/>
</dbReference>
<evidence type="ECO:0000313" key="13">
    <source>
        <dbReference type="Proteomes" id="UP000000639"/>
    </source>
</evidence>
<evidence type="ECO:0000256" key="8">
    <source>
        <dbReference type="ARBA" id="ARBA00047715"/>
    </source>
</evidence>
<comment type="function">
    <text evidence="10">Catalyzes the decarboxylative condensation of pimeloyl-[acyl-carrier protein] and L-alanine to produce 8-amino-7-oxononanoate (AON), [acyl-carrier protein], and carbon dioxide.</text>
</comment>
<evidence type="ECO:0000256" key="1">
    <source>
        <dbReference type="ARBA" id="ARBA00001933"/>
    </source>
</evidence>
<proteinExistence type="inferred from homology"/>
<keyword evidence="6" id="KW-0093">Biotin biosynthesis</keyword>
<dbReference type="InterPro" id="IPR001917">
    <property type="entry name" value="Aminotrans_II_pyridoxalP_BS"/>
</dbReference>
<comment type="similarity">
    <text evidence="3 10">Belongs to the class-II pyridoxal-phosphate-dependent aminotransferase family. BioF subfamily.</text>
</comment>
<dbReference type="NCBIfam" id="TIGR00858">
    <property type="entry name" value="bioF"/>
    <property type="match status" value="1"/>
</dbReference>
<dbReference type="STRING" id="357804.Ping_1923"/>
<dbReference type="GO" id="GO:0030170">
    <property type="term" value="F:pyridoxal phosphate binding"/>
    <property type="evidence" value="ECO:0007669"/>
    <property type="project" value="InterPro"/>
</dbReference>
<dbReference type="InterPro" id="IPR004723">
    <property type="entry name" value="AONS_Archaea/Proteobacteria"/>
</dbReference>
<evidence type="ECO:0000256" key="4">
    <source>
        <dbReference type="ARBA" id="ARBA00011738"/>
    </source>
</evidence>
<dbReference type="PANTHER" id="PTHR13693:SF100">
    <property type="entry name" value="8-AMINO-7-OXONONANOATE SYNTHASE"/>
    <property type="match status" value="1"/>
</dbReference>
<dbReference type="PANTHER" id="PTHR13693">
    <property type="entry name" value="CLASS II AMINOTRANSFERASE/8-AMINO-7-OXONONANOATE SYNTHASE"/>
    <property type="match status" value="1"/>
</dbReference>
<evidence type="ECO:0000256" key="9">
    <source>
        <dbReference type="PIRSR" id="PIRSR604723-51"/>
    </source>
</evidence>
<sequence length="392" mass="42833">MAFDFITEQLAERHRQGLYRCSTSMSGAQGRLLHVADKTYLNFSSNDYLGMAADPKLIKAWQKGAELYGIGSGGSYLVTGFNQTHQALCDQLKLWLGVESVALFSSGYSANQAIIKLLLKKPDLLFQDKLNHASLMEAALLSDCTMRRFKHNNVDHLESLLSISNKSSTLDGNKLIISEGVFSMDGDTAPVNTLHATAKKYDAWLMIDDAHGLGVVGENGKGSVEACGIANKNLQIYMATFGKALGVGGAFVAGSKELINYINNFSKPYIYSTGLPPAMAYTITQAAKMAETQDWRRDKLQVLITTFRKTATNLGISLTDSQTAIQPIIIGDSVKTLQIADKLKTLGFWTTAIRPPTVAVGTARLRITLTVNHEENDVVQLVNAIYRVLNDK</sequence>
<dbReference type="PROSITE" id="PS00599">
    <property type="entry name" value="AA_TRANSFER_CLASS_2"/>
    <property type="match status" value="1"/>
</dbReference>
<dbReference type="GO" id="GO:0008710">
    <property type="term" value="F:8-amino-7-oxononanoate synthase activity"/>
    <property type="evidence" value="ECO:0007669"/>
    <property type="project" value="UniProtKB-UniRule"/>
</dbReference>
<reference evidence="12 13" key="1">
    <citation type="submission" date="2007-01" db="EMBL/GenBank/DDBJ databases">
        <title>Complete sequence of Psychromonas ingrahamii 37.</title>
        <authorList>
            <consortium name="US DOE Joint Genome Institute"/>
            <person name="Copeland A."/>
            <person name="Lucas S."/>
            <person name="Lapidus A."/>
            <person name="Barry K."/>
            <person name="Detter J.C."/>
            <person name="Glavina del Rio T."/>
            <person name="Hammon N."/>
            <person name="Israni S."/>
            <person name="Dalin E."/>
            <person name="Tice H."/>
            <person name="Pitluck S."/>
            <person name="Thompson L.S."/>
            <person name="Brettin T."/>
            <person name="Bruce D."/>
            <person name="Han C."/>
            <person name="Tapia R."/>
            <person name="Schmutz J."/>
            <person name="Larimer F."/>
            <person name="Land M."/>
            <person name="Hauser L."/>
            <person name="Kyrpides N."/>
            <person name="Ivanova N."/>
            <person name="Staley J."/>
            <person name="Richardson P."/>
        </authorList>
    </citation>
    <scope>NUCLEOTIDE SEQUENCE [LARGE SCALE GENOMIC DNA]</scope>
    <source>
        <strain evidence="12 13">37</strain>
    </source>
</reference>
<comment type="cofactor">
    <cofactor evidence="1 9 10">
        <name>pyridoxal 5'-phosphate</name>
        <dbReference type="ChEBI" id="CHEBI:597326"/>
    </cofactor>
</comment>
<gene>
    <name evidence="12" type="ordered locus">Ping_1923</name>
</gene>
<dbReference type="EC" id="2.3.1.47" evidence="10"/>
<keyword evidence="5 10" id="KW-0808">Transferase</keyword>
<dbReference type="InterPro" id="IPR015424">
    <property type="entry name" value="PyrdxlP-dep_Trfase"/>
</dbReference>
<dbReference type="AlphaFoldDB" id="A1SW30"/>
<evidence type="ECO:0000313" key="12">
    <source>
        <dbReference type="EMBL" id="ABM03695.1"/>
    </source>
</evidence>
<evidence type="ECO:0000256" key="5">
    <source>
        <dbReference type="ARBA" id="ARBA00022679"/>
    </source>
</evidence>
<keyword evidence="7 9" id="KW-0663">Pyridoxal phosphate</keyword>